<dbReference type="EMBL" id="CACRZD030000001">
    <property type="protein sequence ID" value="CAA6654664.1"/>
    <property type="molecule type" value="Genomic_DNA"/>
</dbReference>
<name>A0A7I8IBE3_SPIIN</name>
<sequence>MEQPPRYVTQGVSSNFANFNSLLAQFRFSPYLANPTVLTKTIESSIVILVVYVDDILMIRSDEVSIQTTKSYLHQHFSIQDLTYQLAYQDDKLTLSQ</sequence>
<reference evidence="1 2" key="1">
    <citation type="submission" date="2019-12" db="EMBL/GenBank/DDBJ databases">
        <authorList>
            <person name="Scholz U."/>
            <person name="Mascher M."/>
            <person name="Fiebig A."/>
        </authorList>
    </citation>
    <scope>NUCLEOTIDE SEQUENCE</scope>
</reference>
<dbReference type="Proteomes" id="UP001189122">
    <property type="component" value="Unassembled WGS sequence"/>
</dbReference>
<accession>A0A7I8IBE3</accession>
<gene>
    <name evidence="1" type="ORF">SI7747_01001254</name>
</gene>
<dbReference type="AlphaFoldDB" id="A0A7I8IBE3"/>
<keyword evidence="2" id="KW-1185">Reference proteome</keyword>
<protein>
    <submittedName>
        <fullName evidence="1">Uncharacterized protein</fullName>
    </submittedName>
</protein>
<dbReference type="EMBL" id="LR743588">
    <property type="protein sequence ID" value="CAA2614887.1"/>
    <property type="molecule type" value="Genomic_DNA"/>
</dbReference>
<evidence type="ECO:0000313" key="1">
    <source>
        <dbReference type="EMBL" id="CAA2614887.1"/>
    </source>
</evidence>
<proteinExistence type="predicted"/>
<organism evidence="1">
    <name type="scientific">Spirodela intermedia</name>
    <name type="common">Intermediate duckweed</name>
    <dbReference type="NCBI Taxonomy" id="51605"/>
    <lineage>
        <taxon>Eukaryota</taxon>
        <taxon>Viridiplantae</taxon>
        <taxon>Streptophyta</taxon>
        <taxon>Embryophyta</taxon>
        <taxon>Tracheophyta</taxon>
        <taxon>Spermatophyta</taxon>
        <taxon>Magnoliopsida</taxon>
        <taxon>Liliopsida</taxon>
        <taxon>Araceae</taxon>
        <taxon>Lemnoideae</taxon>
        <taxon>Spirodela</taxon>
    </lineage>
</organism>
<evidence type="ECO:0000313" key="2">
    <source>
        <dbReference type="Proteomes" id="UP001189122"/>
    </source>
</evidence>